<dbReference type="RefSeq" id="WP_210663284.1">
    <property type="nucleotide sequence ID" value="NZ_JAGKSP010000016.1"/>
</dbReference>
<evidence type="ECO:0000313" key="3">
    <source>
        <dbReference type="Proteomes" id="UP000673394"/>
    </source>
</evidence>
<name>A0ABS5CK73_9BACL</name>
<evidence type="ECO:0000313" key="2">
    <source>
        <dbReference type="EMBL" id="MBP3966256.1"/>
    </source>
</evidence>
<organism evidence="2 3">
    <name type="scientific">Paenibacillus lignilyticus</name>
    <dbReference type="NCBI Taxonomy" id="1172615"/>
    <lineage>
        <taxon>Bacteria</taxon>
        <taxon>Bacillati</taxon>
        <taxon>Bacillota</taxon>
        <taxon>Bacilli</taxon>
        <taxon>Bacillales</taxon>
        <taxon>Paenibacillaceae</taxon>
        <taxon>Paenibacillus</taxon>
    </lineage>
</organism>
<proteinExistence type="predicted"/>
<feature type="domain" description="Putative endonuclease Z1" evidence="1">
    <location>
        <begin position="401"/>
        <end position="661"/>
    </location>
</feature>
<dbReference type="Proteomes" id="UP000673394">
    <property type="component" value="Unassembled WGS sequence"/>
</dbReference>
<comment type="caution">
    <text evidence="2">The sequence shown here is derived from an EMBL/GenBank/DDBJ whole genome shotgun (WGS) entry which is preliminary data.</text>
</comment>
<gene>
    <name evidence="2" type="ORF">I8J30_26485</name>
</gene>
<dbReference type="EMBL" id="JAGKSP010000016">
    <property type="protein sequence ID" value="MBP3966256.1"/>
    <property type="molecule type" value="Genomic_DNA"/>
</dbReference>
<evidence type="ECO:0000259" key="1">
    <source>
        <dbReference type="Pfam" id="PF10593"/>
    </source>
</evidence>
<reference evidence="2 3" key="1">
    <citation type="submission" date="2021-04" db="EMBL/GenBank/DDBJ databases">
        <title>Paenibacillus sp. DLE-14 whole genome sequence.</title>
        <authorList>
            <person name="Ham Y.J."/>
        </authorList>
    </citation>
    <scope>NUCLEOTIDE SEQUENCE [LARGE SCALE GENOMIC DNA]</scope>
    <source>
        <strain evidence="2 3">DLE-14</strain>
    </source>
</reference>
<accession>A0ABS5CK73</accession>
<protein>
    <submittedName>
        <fullName evidence="2">Z1 domain-containing protein</fullName>
    </submittedName>
</protein>
<sequence length="933" mass="106740">MININLPVYDRCRKWIGEARELGHEWEAIRCALRPNEAGINEFLKQQTSTNFWPNTLNKEVWYELVDSEIEAEIKSLSVEIKDRKAVLVDDRLDTDVSLPTGERSSWQLYRCHLIDSGFKKESVDEIEQATLGVLKRLNINTMETGPIKGLVIGHVQSGKTANMAALMAMAADWGWNLFVVLSGTIENLRKQTQSRLFRDLNRDGNLNWLGLEHLSKRSPLGQKAQNLRLEDSSNMRYFTVCLKNSGRLKNLIEWMQYDPHKHKQMKVIVIDDEADQASVNTADINTSERKQINKLIVNLVEGNTFKGDSCNTKVKSMNYISYTATPYANFLNESAPESLYPSNFIRSLQPSNEYFGPRQIFGIEGTDDCDGLNIVHDISEEEYEELQCLHNGDSDTIPKSMQDSICWFLCSASAMRVWGHSKPISMLVHTSQKQQHHKQVSDAIRSWISTIDRNILISKCKSIWMTERDILTIDSFRETYPEYGRTNEELNDYPEFTEIVSHIEVLLEEITHIPLGEDSEFQYHAGIHLCVDNCANNGITEEGMFVRLAYPDPEKVQPKPAPVFIIVGGSTLSRGLTIEGLVSTYFLRSTCQADSLMQMGRWFGYRRGYELLPRIWMTQDTIDKFKFLAALEMELRQDLVRYMIAAVDPKEYGPRVKNTPKASWLRITAKNRMQSAKEIEMDFTGTSSETFLFDNDAQKLKKNIDITETFIDSLGRYKFKKNSSFIWEGVEFSKIYDKLLQPFEFNQNSRTFKKPALEMFADWVKNVSIHEKLQAWNIIVAGLGNSENEEWQWKIANGSVGKVNRSRKMGVDDSVINIGVLRDPKDLLADVQIDMLSKETREKLAISKSTIDIEQIRSEAGLGRTPQLIIYRISKDSTARENNSSNRVNLNAVEDIIGLCIVIPGGKSRGVKSQALTIKLNRKVNEVWREEE</sequence>
<keyword evidence="3" id="KW-1185">Reference proteome</keyword>
<dbReference type="InterPro" id="IPR018310">
    <property type="entry name" value="Put_endonuclease_Z1-dom"/>
</dbReference>
<dbReference type="Pfam" id="PF10593">
    <property type="entry name" value="Z1"/>
    <property type="match status" value="1"/>
</dbReference>